<evidence type="ECO:0000256" key="1">
    <source>
        <dbReference type="ARBA" id="ARBA00023117"/>
    </source>
</evidence>
<reference evidence="3" key="1">
    <citation type="submission" date="2020-06" db="EMBL/GenBank/DDBJ databases">
        <authorList>
            <person name="Onetto C."/>
        </authorList>
    </citation>
    <scope>NUCLEOTIDE SEQUENCE</scope>
</reference>
<feature type="region of interest" description="Disordered" evidence="2">
    <location>
        <begin position="126"/>
        <end position="176"/>
    </location>
</feature>
<gene>
    <name evidence="3" type="ORF">AWRI4233_LOCUS7521</name>
</gene>
<keyword evidence="4" id="KW-1185">Reference proteome</keyword>
<organism evidence="3 4">
    <name type="scientific">Aureobasidium mustum</name>
    <dbReference type="NCBI Taxonomy" id="2773714"/>
    <lineage>
        <taxon>Eukaryota</taxon>
        <taxon>Fungi</taxon>
        <taxon>Dikarya</taxon>
        <taxon>Ascomycota</taxon>
        <taxon>Pezizomycotina</taxon>
        <taxon>Dothideomycetes</taxon>
        <taxon>Dothideomycetidae</taxon>
        <taxon>Dothideales</taxon>
        <taxon>Saccotheciaceae</taxon>
        <taxon>Aureobasidium</taxon>
    </lineage>
</organism>
<protein>
    <submittedName>
        <fullName evidence="3">Uncharacterized protein</fullName>
    </submittedName>
</protein>
<proteinExistence type="predicted"/>
<dbReference type="EMBL" id="CAIJEO010000009">
    <property type="protein sequence ID" value="CAD0098697.1"/>
    <property type="molecule type" value="Genomic_DNA"/>
</dbReference>
<evidence type="ECO:0000313" key="3">
    <source>
        <dbReference type="EMBL" id="CAD0098697.1"/>
    </source>
</evidence>
<feature type="compositionally biased region" description="Polar residues" evidence="2">
    <location>
        <begin position="245"/>
        <end position="254"/>
    </location>
</feature>
<evidence type="ECO:0000256" key="2">
    <source>
        <dbReference type="SAM" id="MobiDB-lite"/>
    </source>
</evidence>
<dbReference type="AlphaFoldDB" id="A0A9N8K4Z2"/>
<feature type="compositionally biased region" description="Basic and acidic residues" evidence="2">
    <location>
        <begin position="435"/>
        <end position="447"/>
    </location>
</feature>
<feature type="region of interest" description="Disordered" evidence="2">
    <location>
        <begin position="222"/>
        <end position="302"/>
    </location>
</feature>
<evidence type="ECO:0000313" key="4">
    <source>
        <dbReference type="Proteomes" id="UP000714618"/>
    </source>
</evidence>
<comment type="caution">
    <text evidence="3">The sequence shown here is derived from an EMBL/GenBank/DDBJ whole genome shotgun (WGS) entry which is preliminary data.</text>
</comment>
<accession>A0A9N8K4Z2</accession>
<name>A0A9N8K4Z2_9PEZI</name>
<dbReference type="SUPFAM" id="SSF47370">
    <property type="entry name" value="Bromodomain"/>
    <property type="match status" value="1"/>
</dbReference>
<sequence length="447" mass="49227">MAERYTLVTEPQLIIDQDTVVQNNTHMTRFGDSNFCVWVMKQLNTVGRWHMVEPFVRLPGQMLDVQTINQRLHSGGYPDAATLQQELLSIPTNWLKNNSGQNRRHAKANDLLLELPALFRSRNRVDNAHRRSQQQQQPPTGPSVSASANTNPGTAGNAASGSGQNPAQGSAQVSVQDSAQNAAQGAAAAAATAQNALSLLSPAAASQPPVIVTRELSIPIRLSAPPPGSSRKPNSHSERRPVENRASNTGTSEYSFGRDIEDALREGSEEASEHSSALHQARAGKKRAASGDNIGTDSKRVRQETPKYKYRYVLRTTVDIRLKILTNRSELRVEIAGVFDREMELVHSGGSSIELAEGAQRYVDHVSQMDARAMEKARKVDLNGIKEDCVEELEKLLVEAVQEHINKVLASKGQYIHPRVSLSSKMEDEEEDNNDQEHESKAKVKRE</sequence>
<dbReference type="InterPro" id="IPR036427">
    <property type="entry name" value="Bromodomain-like_sf"/>
</dbReference>
<dbReference type="GO" id="GO:0006325">
    <property type="term" value="P:chromatin organization"/>
    <property type="evidence" value="ECO:0007669"/>
    <property type="project" value="UniProtKB-ARBA"/>
</dbReference>
<feature type="region of interest" description="Disordered" evidence="2">
    <location>
        <begin position="422"/>
        <end position="447"/>
    </location>
</feature>
<feature type="compositionally biased region" description="Basic and acidic residues" evidence="2">
    <location>
        <begin position="256"/>
        <end position="273"/>
    </location>
</feature>
<dbReference type="OrthoDB" id="3927906at2759"/>
<keyword evidence="1" id="KW-0103">Bromodomain</keyword>
<feature type="compositionally biased region" description="Low complexity" evidence="2">
    <location>
        <begin position="146"/>
        <end position="167"/>
    </location>
</feature>
<dbReference type="Proteomes" id="UP000714618">
    <property type="component" value="Unassembled WGS sequence"/>
</dbReference>